<evidence type="ECO:0000259" key="2">
    <source>
        <dbReference type="Pfam" id="PF13240"/>
    </source>
</evidence>
<dbReference type="Pfam" id="PF13828">
    <property type="entry name" value="DUF4190"/>
    <property type="match status" value="1"/>
</dbReference>
<proteinExistence type="predicted"/>
<keyword evidence="1" id="KW-0812">Transmembrane</keyword>
<organism evidence="4 5">
    <name type="scientific">Candidatus Gallimonas intestinigallinarum</name>
    <dbReference type="NCBI Taxonomy" id="2838604"/>
    <lineage>
        <taxon>Bacteria</taxon>
        <taxon>Bacillati</taxon>
        <taxon>Bacillota</taxon>
        <taxon>Clostridia</taxon>
        <taxon>Candidatus Gallimonas</taxon>
    </lineage>
</organism>
<feature type="domain" description="DUF4190" evidence="3">
    <location>
        <begin position="41"/>
        <end position="94"/>
    </location>
</feature>
<dbReference type="EMBL" id="DXBS01000028">
    <property type="protein sequence ID" value="HIZ24098.1"/>
    <property type="molecule type" value="Genomic_DNA"/>
</dbReference>
<feature type="domain" description="Zinc-ribbon" evidence="2">
    <location>
        <begin position="2"/>
        <end position="23"/>
    </location>
</feature>
<dbReference type="Proteomes" id="UP000824044">
    <property type="component" value="Unassembled WGS sequence"/>
</dbReference>
<evidence type="ECO:0000313" key="5">
    <source>
        <dbReference type="Proteomes" id="UP000824044"/>
    </source>
</evidence>
<comment type="caution">
    <text evidence="4">The sequence shown here is derived from an EMBL/GenBank/DDBJ whole genome shotgun (WGS) entry which is preliminary data.</text>
</comment>
<feature type="transmembrane region" description="Helical" evidence="1">
    <location>
        <begin position="41"/>
        <end position="63"/>
    </location>
</feature>
<evidence type="ECO:0000259" key="3">
    <source>
        <dbReference type="Pfam" id="PF13828"/>
    </source>
</evidence>
<keyword evidence="1" id="KW-1133">Transmembrane helix</keyword>
<evidence type="ECO:0000313" key="4">
    <source>
        <dbReference type="EMBL" id="HIZ24098.1"/>
    </source>
</evidence>
<feature type="transmembrane region" description="Helical" evidence="1">
    <location>
        <begin position="83"/>
        <end position="108"/>
    </location>
</feature>
<sequence length="109" mass="11457">MFCRKCGKEIPDNANFCSYCGTQIGAFTNTPTPTLARESNILAVAGFILAFFVPIAGLICSILGRRDAPKYGGGGKGLATAGIVISIVTTALAVSAVIVYWMMFIFGII</sequence>
<evidence type="ECO:0000256" key="1">
    <source>
        <dbReference type="SAM" id="Phobius"/>
    </source>
</evidence>
<accession>A0A9D2DVZ5</accession>
<dbReference type="Pfam" id="PF13240">
    <property type="entry name" value="Zn_Ribbon_1"/>
    <property type="match status" value="1"/>
</dbReference>
<dbReference type="InterPro" id="IPR025241">
    <property type="entry name" value="DUF4190"/>
</dbReference>
<gene>
    <name evidence="4" type="ORF">H9812_01280</name>
</gene>
<name>A0A9D2DVZ5_9FIRM</name>
<reference evidence="4" key="2">
    <citation type="submission" date="2021-04" db="EMBL/GenBank/DDBJ databases">
        <authorList>
            <person name="Gilroy R."/>
        </authorList>
    </citation>
    <scope>NUCLEOTIDE SEQUENCE</scope>
    <source>
        <strain evidence="4">CHK33-5263</strain>
    </source>
</reference>
<reference evidence="4" key="1">
    <citation type="journal article" date="2021" name="PeerJ">
        <title>Extensive microbial diversity within the chicken gut microbiome revealed by metagenomics and culture.</title>
        <authorList>
            <person name="Gilroy R."/>
            <person name="Ravi A."/>
            <person name="Getino M."/>
            <person name="Pursley I."/>
            <person name="Horton D.L."/>
            <person name="Alikhan N.F."/>
            <person name="Baker D."/>
            <person name="Gharbi K."/>
            <person name="Hall N."/>
            <person name="Watson M."/>
            <person name="Adriaenssens E.M."/>
            <person name="Foster-Nyarko E."/>
            <person name="Jarju S."/>
            <person name="Secka A."/>
            <person name="Antonio M."/>
            <person name="Oren A."/>
            <person name="Chaudhuri R.R."/>
            <person name="La Ragione R."/>
            <person name="Hildebrand F."/>
            <person name="Pallen M.J."/>
        </authorList>
    </citation>
    <scope>NUCLEOTIDE SEQUENCE</scope>
    <source>
        <strain evidence="4">CHK33-5263</strain>
    </source>
</reference>
<dbReference type="AlphaFoldDB" id="A0A9D2DVZ5"/>
<dbReference type="InterPro" id="IPR026870">
    <property type="entry name" value="Zinc_ribbon_dom"/>
</dbReference>
<protein>
    <submittedName>
        <fullName evidence="4">Zinc-ribbon domain-containing protein</fullName>
    </submittedName>
</protein>
<keyword evidence="1" id="KW-0472">Membrane</keyword>